<sequence length="382" mass="43557">MMTKHRGAIVLVDDEIAELNLITVLLLVLCVNIISSAFTCTNDRVVQGCGGKLADLMSEVCKGRYNGPGKRSADLESILRPESIPDYEPVTMTFLNTDNELTKCITLNEISKEISRIRHGKATGFDDIMNEAIEALPKDYLISLKDIFNRILRTSEFPTTWLISVIQPIFKNGDPDDPSNYRGIALLSNIAKLFTSILKSRLGSWIERRNIVPENQAGFRAAHSCQDHIFTLLSLIQMTLSRKRRKCYMFFVDLKKAFDTVPHSLLWRKLVDAGLNHRFVNLIKDYYTNMTAVVRWNNSFTAPIKVRSGVLQGEPMSPYLFILFINDLIGLYNNSDLPGIYLPNYGYVHILLYADDIVLIGESKNNLQIKINMLRKYFEKIY</sequence>
<dbReference type="InterPro" id="IPR000477">
    <property type="entry name" value="RT_dom"/>
</dbReference>
<dbReference type="PROSITE" id="PS50878">
    <property type="entry name" value="RT_POL"/>
    <property type="match status" value="1"/>
</dbReference>
<dbReference type="InterPro" id="IPR043502">
    <property type="entry name" value="DNA/RNA_pol_sf"/>
</dbReference>
<name>A0ABY6KHI0_9ARAC</name>
<accession>A0ABY6KHI0</accession>
<organism evidence="2 3">
    <name type="scientific">Cordylochernes scorpioides</name>
    <dbReference type="NCBI Taxonomy" id="51811"/>
    <lineage>
        <taxon>Eukaryota</taxon>
        <taxon>Metazoa</taxon>
        <taxon>Ecdysozoa</taxon>
        <taxon>Arthropoda</taxon>
        <taxon>Chelicerata</taxon>
        <taxon>Arachnida</taxon>
        <taxon>Pseudoscorpiones</taxon>
        <taxon>Cheliferoidea</taxon>
        <taxon>Chernetidae</taxon>
        <taxon>Cordylochernes</taxon>
    </lineage>
</organism>
<protein>
    <recommendedName>
        <fullName evidence="1">Reverse transcriptase domain-containing protein</fullName>
    </recommendedName>
</protein>
<dbReference type="CDD" id="cd01650">
    <property type="entry name" value="RT_nLTR_like"/>
    <property type="match status" value="1"/>
</dbReference>
<dbReference type="SUPFAM" id="SSF56672">
    <property type="entry name" value="DNA/RNA polymerases"/>
    <property type="match status" value="1"/>
</dbReference>
<proteinExistence type="predicted"/>
<evidence type="ECO:0000313" key="2">
    <source>
        <dbReference type="EMBL" id="UYV67651.1"/>
    </source>
</evidence>
<dbReference type="Proteomes" id="UP001235939">
    <property type="component" value="Chromosome 05"/>
</dbReference>
<reference evidence="2 3" key="1">
    <citation type="submission" date="2022-01" db="EMBL/GenBank/DDBJ databases">
        <title>A chromosomal length assembly of Cordylochernes scorpioides.</title>
        <authorList>
            <person name="Zeh D."/>
            <person name="Zeh J."/>
        </authorList>
    </citation>
    <scope>NUCLEOTIDE SEQUENCE [LARGE SCALE GENOMIC DNA]</scope>
    <source>
        <strain evidence="2">IN4F17</strain>
        <tissue evidence="2">Whole Body</tissue>
    </source>
</reference>
<dbReference type="Pfam" id="PF00078">
    <property type="entry name" value="RVT_1"/>
    <property type="match status" value="1"/>
</dbReference>
<feature type="domain" description="Reverse transcriptase" evidence="1">
    <location>
        <begin position="150"/>
        <end position="382"/>
    </location>
</feature>
<keyword evidence="3" id="KW-1185">Reference proteome</keyword>
<dbReference type="EMBL" id="CP092867">
    <property type="protein sequence ID" value="UYV67651.1"/>
    <property type="molecule type" value="Genomic_DNA"/>
</dbReference>
<gene>
    <name evidence="2" type="ORF">LAZ67_5001489</name>
</gene>
<evidence type="ECO:0000259" key="1">
    <source>
        <dbReference type="PROSITE" id="PS50878"/>
    </source>
</evidence>
<evidence type="ECO:0000313" key="3">
    <source>
        <dbReference type="Proteomes" id="UP001235939"/>
    </source>
</evidence>
<dbReference type="PANTHER" id="PTHR19446">
    <property type="entry name" value="REVERSE TRANSCRIPTASES"/>
    <property type="match status" value="1"/>
</dbReference>